<evidence type="ECO:0000256" key="6">
    <source>
        <dbReference type="ARBA" id="ARBA00022741"/>
    </source>
</evidence>
<evidence type="ECO:0000259" key="13">
    <source>
        <dbReference type="Pfam" id="PF00224"/>
    </source>
</evidence>
<dbReference type="EMBL" id="CP003093">
    <property type="protein sequence ID" value="AER55359.1"/>
    <property type="molecule type" value="Genomic_DNA"/>
</dbReference>
<dbReference type="AlphaFoldDB" id="G7UNC8"/>
<organism evidence="14 15">
    <name type="scientific">Pseudoxanthomonas spadix (strain BD-a59)</name>
    <dbReference type="NCBI Taxonomy" id="1045855"/>
    <lineage>
        <taxon>Bacteria</taxon>
        <taxon>Pseudomonadati</taxon>
        <taxon>Pseudomonadota</taxon>
        <taxon>Gammaproteobacteria</taxon>
        <taxon>Lysobacterales</taxon>
        <taxon>Lysobacteraceae</taxon>
        <taxon>Pseudoxanthomonas</taxon>
    </lineage>
</organism>
<evidence type="ECO:0000256" key="9">
    <source>
        <dbReference type="ARBA" id="ARBA00022842"/>
    </source>
</evidence>
<reference evidence="14 15" key="1">
    <citation type="journal article" date="2012" name="J. Bacteriol.">
        <title>Complete Genome Sequence of the BTEX-Degrading Bacterium Pseudoxanthomonas spadix BD-a59.</title>
        <authorList>
            <person name="Lee S.H."/>
            <person name="Jin H.M."/>
            <person name="Lee H.J."/>
            <person name="Kim J.M."/>
            <person name="Jeon C.O."/>
        </authorList>
    </citation>
    <scope>NUCLEOTIDE SEQUENCE [LARGE SCALE GENOMIC DNA]</scope>
    <source>
        <strain evidence="14 15">BD-a59</strain>
    </source>
</reference>
<protein>
    <recommendedName>
        <fullName evidence="3 12">Pyruvate kinase</fullName>
        <ecNumber evidence="3 12">2.7.1.40</ecNumber>
    </recommendedName>
</protein>
<dbReference type="InterPro" id="IPR015806">
    <property type="entry name" value="Pyrv_Knase_insert_dom_sf"/>
</dbReference>
<dbReference type="PRINTS" id="PR01050">
    <property type="entry name" value="PYRUVTKNASE"/>
</dbReference>
<dbReference type="Proteomes" id="UP000005870">
    <property type="component" value="Chromosome"/>
</dbReference>
<evidence type="ECO:0000256" key="5">
    <source>
        <dbReference type="ARBA" id="ARBA00022723"/>
    </source>
</evidence>
<dbReference type="HOGENOM" id="CLU_015439_6_1_6"/>
<dbReference type="GO" id="GO:0000287">
    <property type="term" value="F:magnesium ion binding"/>
    <property type="evidence" value="ECO:0007669"/>
    <property type="project" value="InterPro"/>
</dbReference>
<name>G7UNC8_PSEUP</name>
<gene>
    <name evidence="14" type="ordered locus">DSC_03530</name>
</gene>
<dbReference type="GO" id="GO:0030955">
    <property type="term" value="F:potassium ion binding"/>
    <property type="evidence" value="ECO:0007669"/>
    <property type="project" value="InterPro"/>
</dbReference>
<evidence type="ECO:0000313" key="15">
    <source>
        <dbReference type="Proteomes" id="UP000005870"/>
    </source>
</evidence>
<keyword evidence="11 14" id="KW-0670">Pyruvate</keyword>
<keyword evidence="7 12" id="KW-0418">Kinase</keyword>
<proteinExistence type="inferred from homology"/>
<dbReference type="InterPro" id="IPR001697">
    <property type="entry name" value="Pyr_Knase"/>
</dbReference>
<dbReference type="STRING" id="1045855.DSC_03530"/>
<dbReference type="SUPFAM" id="SSF51621">
    <property type="entry name" value="Phosphoenolpyruvate/pyruvate domain"/>
    <property type="match status" value="1"/>
</dbReference>
<dbReference type="EC" id="2.7.1.40" evidence="3 12"/>
<accession>G7UNC8</accession>
<dbReference type="Gene3D" id="3.20.20.60">
    <property type="entry name" value="Phosphoenolpyruvate-binding domains"/>
    <property type="match status" value="1"/>
</dbReference>
<dbReference type="InterPro" id="IPR011037">
    <property type="entry name" value="Pyrv_Knase-like_insert_dom_sf"/>
</dbReference>
<evidence type="ECO:0000256" key="7">
    <source>
        <dbReference type="ARBA" id="ARBA00022777"/>
    </source>
</evidence>
<comment type="catalytic activity">
    <reaction evidence="12">
        <text>pyruvate + ATP = phosphoenolpyruvate + ADP + H(+)</text>
        <dbReference type="Rhea" id="RHEA:18157"/>
        <dbReference type="ChEBI" id="CHEBI:15361"/>
        <dbReference type="ChEBI" id="CHEBI:15378"/>
        <dbReference type="ChEBI" id="CHEBI:30616"/>
        <dbReference type="ChEBI" id="CHEBI:58702"/>
        <dbReference type="ChEBI" id="CHEBI:456216"/>
        <dbReference type="EC" id="2.7.1.40"/>
    </reaction>
</comment>
<evidence type="ECO:0000256" key="10">
    <source>
        <dbReference type="ARBA" id="ARBA00023152"/>
    </source>
</evidence>
<dbReference type="eggNOG" id="COG0469">
    <property type="taxonomic scope" value="Bacteria"/>
</dbReference>
<dbReference type="Gene3D" id="2.40.33.10">
    <property type="entry name" value="PK beta-barrel domain-like"/>
    <property type="match status" value="1"/>
</dbReference>
<keyword evidence="5" id="KW-0479">Metal-binding</keyword>
<dbReference type="Pfam" id="PF00224">
    <property type="entry name" value="PK"/>
    <property type="match status" value="1"/>
</dbReference>
<sequence length="519" mass="56466">MQTHGAMTQPVETLRPAAELLAELHQVRHAVAAEGRTLWQRWDIGHGRRRFRVSALNFAQYLALRRRDLRALQTDLMPYGLSSLGRSEGRVLANLDAVIGALSALAGGPRTHYPRPHAFFRGERLLRANMEELFGPVAQGTRTARIMVTLPTEAADDPALLATLLRNGTNVVRINCAHDGPSVWAAMIANLRAAEKATGCRARILADLGGPKVRTGQVQGAGHQGRIHEGDQILLTAGGFADPTDHPWQAECEPASIVQRLAVGDPVFIDDGKLAARVERCAHEGVIIQATHTGPKGFKLKPQKGLNFPSTDLGLLALTDQDHRSLDFIAREVDMIGYSFVHSAADVRLLQQELAARRPQDWQRIGLIAKIETQRAVHNLPEIIVQAASNQPFGVMIARGDLAVEIGFERLAEMQEELLWLCEAAHVPVIWATQVLESLVKKGLPTRGDMTDAAMSARAECVMLNKGPYVAEAVAALDRLLTRMAENQSKKTPKLRALRSWDTSVGPVPGAGDSAGAHA</sequence>
<comment type="similarity">
    <text evidence="2 12">Belongs to the pyruvate kinase family.</text>
</comment>
<keyword evidence="8" id="KW-0067">ATP-binding</keyword>
<evidence type="ECO:0000256" key="11">
    <source>
        <dbReference type="ARBA" id="ARBA00023317"/>
    </source>
</evidence>
<keyword evidence="15" id="KW-1185">Reference proteome</keyword>
<evidence type="ECO:0000313" key="14">
    <source>
        <dbReference type="EMBL" id="AER55359.1"/>
    </source>
</evidence>
<keyword evidence="4 12" id="KW-0808">Transferase</keyword>
<evidence type="ECO:0000256" key="2">
    <source>
        <dbReference type="ARBA" id="ARBA00008663"/>
    </source>
</evidence>
<dbReference type="SUPFAM" id="SSF50800">
    <property type="entry name" value="PK beta-barrel domain-like"/>
    <property type="match status" value="1"/>
</dbReference>
<evidence type="ECO:0000256" key="8">
    <source>
        <dbReference type="ARBA" id="ARBA00022840"/>
    </source>
</evidence>
<keyword evidence="10 12" id="KW-0324">Glycolysis</keyword>
<dbReference type="GO" id="GO:0005524">
    <property type="term" value="F:ATP binding"/>
    <property type="evidence" value="ECO:0007669"/>
    <property type="project" value="UniProtKB-KW"/>
</dbReference>
<keyword evidence="9 12" id="KW-0460">Magnesium</keyword>
<dbReference type="InterPro" id="IPR015793">
    <property type="entry name" value="Pyrv_Knase_brl"/>
</dbReference>
<dbReference type="PANTHER" id="PTHR11817">
    <property type="entry name" value="PYRUVATE KINASE"/>
    <property type="match status" value="1"/>
</dbReference>
<dbReference type="UniPathway" id="UPA00109">
    <property type="reaction ID" value="UER00188"/>
</dbReference>
<dbReference type="KEGG" id="psd:DSC_03530"/>
<keyword evidence="6" id="KW-0547">Nucleotide-binding</keyword>
<dbReference type="GO" id="GO:0016301">
    <property type="term" value="F:kinase activity"/>
    <property type="evidence" value="ECO:0007669"/>
    <property type="project" value="UniProtKB-KW"/>
</dbReference>
<feature type="domain" description="Pyruvate kinase barrel" evidence="13">
    <location>
        <begin position="142"/>
        <end position="465"/>
    </location>
</feature>
<evidence type="ECO:0000256" key="4">
    <source>
        <dbReference type="ARBA" id="ARBA00022679"/>
    </source>
</evidence>
<evidence type="ECO:0000256" key="3">
    <source>
        <dbReference type="ARBA" id="ARBA00012142"/>
    </source>
</evidence>
<comment type="pathway">
    <text evidence="1 12">Carbohydrate degradation; glycolysis; pyruvate from D-glyceraldehyde 3-phosphate: step 5/5.</text>
</comment>
<dbReference type="GO" id="GO:0004743">
    <property type="term" value="F:pyruvate kinase activity"/>
    <property type="evidence" value="ECO:0007669"/>
    <property type="project" value="UniProtKB-EC"/>
</dbReference>
<evidence type="ECO:0000256" key="1">
    <source>
        <dbReference type="ARBA" id="ARBA00004997"/>
    </source>
</evidence>
<evidence type="ECO:0000256" key="12">
    <source>
        <dbReference type="RuleBase" id="RU000504"/>
    </source>
</evidence>
<dbReference type="InterPro" id="IPR015813">
    <property type="entry name" value="Pyrv/PenolPyrv_kinase-like_dom"/>
</dbReference>
<dbReference type="InterPro" id="IPR040442">
    <property type="entry name" value="Pyrv_kinase-like_dom_sf"/>
</dbReference>